<dbReference type="VEuPathDB" id="TriTrypDB:LdBPK_020220.1"/>
<organism evidence="3 4">
    <name type="scientific">Leishmania donovani</name>
    <dbReference type="NCBI Taxonomy" id="5661"/>
    <lineage>
        <taxon>Eukaryota</taxon>
        <taxon>Discoba</taxon>
        <taxon>Euglenozoa</taxon>
        <taxon>Kinetoplastea</taxon>
        <taxon>Metakinetoplastina</taxon>
        <taxon>Trypanosomatida</taxon>
        <taxon>Trypanosomatidae</taxon>
        <taxon>Leishmaniinae</taxon>
        <taxon>Leishmania</taxon>
    </lineage>
</organism>
<reference evidence="4" key="1">
    <citation type="submission" date="2019-02" db="EMBL/GenBank/DDBJ databases">
        <title>FDA dAtabase for Regulatory Grade micrObial Sequences (FDA-ARGOS): Supporting development and validation of Infectious Disease Dx tests.</title>
        <authorList>
            <person name="Duncan R."/>
            <person name="Fisher C."/>
            <person name="Tallon L."/>
            <person name="Sadzewicz L."/>
            <person name="Sengamalay N."/>
            <person name="Ott S."/>
            <person name="Godinez A."/>
            <person name="Nagaraj S."/>
            <person name="Vavikolanu K."/>
            <person name="Vyas G."/>
            <person name="Nadendla S."/>
            <person name="Aluvathingal J."/>
            <person name="Sichtig H."/>
        </authorList>
    </citation>
    <scope>NUCLEOTIDE SEQUENCE [LARGE SCALE GENOMIC DNA]</scope>
    <source>
        <strain evidence="4">FDAARGOS_360</strain>
    </source>
</reference>
<dbReference type="GO" id="GO:0005525">
    <property type="term" value="F:GTP binding"/>
    <property type="evidence" value="ECO:0007669"/>
    <property type="project" value="InterPro"/>
</dbReference>
<dbReference type="PROSITE" id="PS51419">
    <property type="entry name" value="RAB"/>
    <property type="match status" value="1"/>
</dbReference>
<evidence type="ECO:0000256" key="1">
    <source>
        <dbReference type="SAM" id="Coils"/>
    </source>
</evidence>
<dbReference type="GO" id="GO:0003924">
    <property type="term" value="F:GTPase activity"/>
    <property type="evidence" value="ECO:0007669"/>
    <property type="project" value="InterPro"/>
</dbReference>
<feature type="region of interest" description="Disordered" evidence="2">
    <location>
        <begin position="1235"/>
        <end position="1261"/>
    </location>
</feature>
<feature type="region of interest" description="Disordered" evidence="2">
    <location>
        <begin position="1106"/>
        <end position="1129"/>
    </location>
</feature>
<dbReference type="InterPro" id="IPR029044">
    <property type="entry name" value="Nucleotide-diphossugar_trans"/>
</dbReference>
<feature type="region of interest" description="Disordered" evidence="2">
    <location>
        <begin position="1524"/>
        <end position="1545"/>
    </location>
</feature>
<dbReference type="SMART" id="SM00176">
    <property type="entry name" value="RAN"/>
    <property type="match status" value="1"/>
</dbReference>
<feature type="coiled-coil region" evidence="1">
    <location>
        <begin position="1651"/>
        <end position="1678"/>
    </location>
</feature>
<dbReference type="NCBIfam" id="TIGR00231">
    <property type="entry name" value="small_GTP"/>
    <property type="match status" value="1"/>
</dbReference>
<dbReference type="SMART" id="SM00174">
    <property type="entry name" value="RHO"/>
    <property type="match status" value="1"/>
</dbReference>
<dbReference type="PRINTS" id="PR00449">
    <property type="entry name" value="RASTRNSFRMNG"/>
</dbReference>
<feature type="compositionally biased region" description="Low complexity" evidence="2">
    <location>
        <begin position="1241"/>
        <end position="1253"/>
    </location>
</feature>
<dbReference type="Pfam" id="PF00071">
    <property type="entry name" value="Ras"/>
    <property type="match status" value="1"/>
</dbReference>
<dbReference type="PANTHER" id="PTHR34496:SF10">
    <property type="entry name" value="GLCNAC TRANSFERASE"/>
    <property type="match status" value="1"/>
</dbReference>
<proteinExistence type="predicted"/>
<dbReference type="InterPro" id="IPR005225">
    <property type="entry name" value="Small_GTP-bd"/>
</dbReference>
<feature type="region of interest" description="Disordered" evidence="2">
    <location>
        <begin position="860"/>
        <end position="890"/>
    </location>
</feature>
<dbReference type="CDD" id="cd01861">
    <property type="entry name" value="Rab6"/>
    <property type="match status" value="1"/>
</dbReference>
<feature type="region of interest" description="Disordered" evidence="2">
    <location>
        <begin position="202"/>
        <end position="289"/>
    </location>
</feature>
<dbReference type="VEuPathDB" id="TriTrypDB:LDHU3_02.0320"/>
<dbReference type="VEuPathDB" id="TriTrypDB:LdCL_020007500"/>
<dbReference type="PANTHER" id="PTHR34496">
    <property type="entry name" value="GLCNAC TRANSFERASE-RELATED"/>
    <property type="match status" value="1"/>
</dbReference>
<sequence>MNSAGTGAPNKATGVSASSSSMQKHKLVLLGDQSVGKTSIITRFMYDTFDQQYQPTIGIDFFSKTVHLEDDRDVRLHLWDTAGQERFHSLIPSYIRNSAATVVVYDITSRPTFFSAFKWIDEVRSESGDDVVIMLVGNKVDQASERREVSAEEAMKKASECNVLFMEVSAKHGTNIKHIAGQFGGVVRSPFLITPSAMQVASNGTGGAGEADGASSNAQGASEHSHRAPCPQNPHPQDRRNAAETAAESAVGGKATQHPSTPGNPTVSLVPGAGADGDAPPLGGDRGAAPYTESLEELVRLLRIYAEHRGVRVNHTHDALLAGIAAAAGLTDSGENSQRGAGTRVAGLQLPGVELLHGLYGDGDQAGGHLSVNWVLDEPEAITAEQETYVERYLVPTQAEVELTPLRVISSYYNMQGSRSLHRMAAETEKAMNDDGYATYIQRSRTFYDVSHAARRGYGQEGSIFVAVPFTLTDITAEMVGTIRRRASAVPTSSQAQKPASNSPLEGRDDGFHELRLTAVRCAMTVESLFRQAHRGVAVTVGTIDVVTVSGVSSAAELDFSKPSDVTFPLRAEDRAGLPHTRRYSRITCEPPDFASGWDDASYGFRWKDNLRRRRVVVPLTQLDAASAAHADLLHGDGAAAALERYFAFPYVGHYATLQLYRGESYVFFLRTGSLALPNWDLTLRLLYLRTPTRDRAVLSSRPTPRVAWTALAASVAKMWDTEPFLRLSLATASRQRNGEDATGDDMDVVTTAPPPDKMGRRLLAALPAEVSSWLIAARKEAELVLWLVTPSWLWPTMVETLADGRQLAASPDSPPPATAPSALRLLFTSDAVSGVLGNGLPTLMQADLNTVQVDPVRRSEGAAAAAASPREQRVVSLRGGKSPTTNSTPQAVLSASLTASEVYELLFLAEKRPPMPEQPVAHMPQSEPMIKWVPSSDSGAAAERLCGEATSEAPYYSAADKALLKRSFEYCWLKRHRRAVRQQLNRLVHATMAATVLKATPGTKASAAAAPAGAAKCSTKRGFVEAEVVPRSSVCLADMRYLEPMEGTWLTGAGGGTLGSGDSAHQEWHATDPRSLREEDAWFTSPANVGKVHGVATASLLAAQTAHGTEEPQLNSPRSPKDAASTPVEPTPYVLQAVASSDLLFGPAEAFFEFDTEHQLRTGARSLSEQLAERRLHRQGQAATAAHARVPEAVELDPSLQFMDSDLEDVYMTQALWTRGWNIFGLTEPVAVGTGEEELSSSPPATAPTSSSARDDGPCTVDEAAAGVPSELNDARTFTQDKFWALVMAHRDAGTLLGATAARNHSSTPPESSPPLYPLRRTMKEWELFAGMQLTTLRDALRSPTWARISDLTLDRNVLSLASVGYLCWSIMRTRFGVTRGALCTAAGTECGRNERGRGPAGFASASMVFSNEGDGGLSGATQTLHSSSHRAPANVELRAVAEGRGYAPMHLMPKARVHRTLRALGFASDDDDPANMSQMLACSCAAVGVLLVLLLINFAALVAVLVIVVPDARQHLSHTIGPLLDSNTRRDGNTAGGGGGDAASRVSALDLKIRRLLASEGLEAFLRETRRAAELRRRVRRNATLLAALRKASAARGKDGGHGVDLVSLAQTLPELEHLSFLLAQVSVHVRAVQEHDPVMGLMELSDFLLNAKGRKEALEKAAERARAEGADATTAARGASTIGDAAAEWNAALKESFAGRSEAARLRAQLRGFVGVSSFETERLTEQPFDDLALLQYRHAWTKSEVLPIMRARFRRAGARADEEGPNAAVPRKNAASHTPQNRPGHESSAPLRPQDVANRVAMKADLYEVASIFNHIHYYPLRRYSALRPYGGDSVADTDAWYSAIAAVVQTRFGVPITSNTAQTAEAAALPLIQRDSPLSVLALPRLGLERAKEVAHLYTREDRQLIPHALNPKAAENTHTVFVSVASYRDMECAPTLLNLFRTARNPHRLYVGVAQQNRAGDSPCLVPELYTPYLCPTTGPEAHYFDARVCLVAEQVRLREIDSSQAKGPAYGRYMAMLLYRGEDVTLVLDSHNRFRPMWDVLGTTMLRRLEDPKAVLSHYPEGYQGEGVDFQPYRTTTAYLCRAHFMNSFGYLRLNGIVIGSTSEFAKNNVYNDPYVRVQSSEIDPATNHRLPQPWVAGGFLMSFGTIFRDVPFDPHLPYIFDGEEVLYSTRLWTHGYNIYSPARGLCFHIYTRSSAPKVWSESSQWYTMQTRVRQRIQFFLQTHPFSKEDVLVPANTTNPYVIIDSSRYGMGKQRTVAQWYEYAGVDPIKYKLDGRWCGVDKPD</sequence>
<dbReference type="EMBL" id="RHLD01000062">
    <property type="protein sequence ID" value="TPP43988.1"/>
    <property type="molecule type" value="Genomic_DNA"/>
</dbReference>
<feature type="region of interest" description="Disordered" evidence="2">
    <location>
        <begin position="1761"/>
        <end position="1797"/>
    </location>
</feature>
<dbReference type="FunFam" id="3.40.50.300:FF:000808">
    <property type="entry name" value="Small GTP-binding protein, putative"/>
    <property type="match status" value="1"/>
</dbReference>
<feature type="region of interest" description="Disordered" evidence="2">
    <location>
        <begin position="487"/>
        <end position="509"/>
    </location>
</feature>
<dbReference type="VEuPathDB" id="TriTrypDB:LdCL_020007700"/>
<evidence type="ECO:0000256" key="2">
    <source>
        <dbReference type="SAM" id="MobiDB-lite"/>
    </source>
</evidence>
<dbReference type="PROSITE" id="PS51420">
    <property type="entry name" value="RHO"/>
    <property type="match status" value="1"/>
</dbReference>
<gene>
    <name evidence="3" type="ORF">CGC20_37200</name>
</gene>
<dbReference type="SUPFAM" id="SSF52540">
    <property type="entry name" value="P-loop containing nucleoside triphosphate hydrolases"/>
    <property type="match status" value="1"/>
</dbReference>
<dbReference type="Gene3D" id="3.40.50.300">
    <property type="entry name" value="P-loop containing nucleotide triphosphate hydrolases"/>
    <property type="match status" value="1"/>
</dbReference>
<dbReference type="VEuPathDB" id="TriTrypDB:LdBPK_020230.1"/>
<keyword evidence="1" id="KW-0175">Coiled coil</keyword>
<dbReference type="SMART" id="SM00173">
    <property type="entry name" value="RAS"/>
    <property type="match status" value="1"/>
</dbReference>
<accession>A0A504X817</accession>
<dbReference type="Pfam" id="PF11397">
    <property type="entry name" value="GlcNAc"/>
    <property type="match status" value="1"/>
</dbReference>
<dbReference type="GO" id="GO:0016740">
    <property type="term" value="F:transferase activity"/>
    <property type="evidence" value="ECO:0007669"/>
    <property type="project" value="UniProtKB-KW"/>
</dbReference>
<keyword evidence="3" id="KW-0808">Transferase</keyword>
<dbReference type="SMART" id="SM00175">
    <property type="entry name" value="RAB"/>
    <property type="match status" value="1"/>
</dbReference>
<dbReference type="VEuPathDB" id="TriTrypDB:LDHU3_02.0310"/>
<feature type="compositionally biased region" description="Low complexity" evidence="2">
    <location>
        <begin position="271"/>
        <end position="289"/>
    </location>
</feature>
<evidence type="ECO:0000313" key="3">
    <source>
        <dbReference type="EMBL" id="TPP43988.1"/>
    </source>
</evidence>
<dbReference type="Proteomes" id="UP000318821">
    <property type="component" value="Unassembled WGS sequence"/>
</dbReference>
<dbReference type="VEuPathDB" id="TriTrypDB:LdCL_020007600"/>
<evidence type="ECO:0000313" key="4">
    <source>
        <dbReference type="Proteomes" id="UP000318821"/>
    </source>
</evidence>
<feature type="compositionally biased region" description="Polar residues" evidence="2">
    <location>
        <begin position="257"/>
        <end position="267"/>
    </location>
</feature>
<dbReference type="InterPro" id="IPR001806">
    <property type="entry name" value="Small_GTPase"/>
</dbReference>
<name>A0A504X817_LEIDO</name>
<comment type="caution">
    <text evidence="3">The sequence shown here is derived from an EMBL/GenBank/DDBJ whole genome shotgun (WGS) entry which is preliminary data.</text>
</comment>
<dbReference type="InterPro" id="IPR021067">
    <property type="entry name" value="Glycosyltransferase"/>
</dbReference>
<dbReference type="SUPFAM" id="SSF53448">
    <property type="entry name" value="Nucleotide-diphospho-sugar transferases"/>
    <property type="match status" value="1"/>
</dbReference>
<dbReference type="VEuPathDB" id="TriTrypDB:LdBPK_020210.1"/>
<feature type="compositionally biased region" description="Polar residues" evidence="2">
    <location>
        <begin position="490"/>
        <end position="504"/>
    </location>
</feature>
<dbReference type="VEuPathDB" id="TriTrypDB:LDHU3_02.0330"/>
<dbReference type="InterPro" id="IPR027417">
    <property type="entry name" value="P-loop_NTPase"/>
</dbReference>
<dbReference type="PROSITE" id="PS51421">
    <property type="entry name" value="RAS"/>
    <property type="match status" value="1"/>
</dbReference>
<protein>
    <submittedName>
        <fullName evidence="3">Glycosyltransferase (GlcNAc) family protein</fullName>
    </submittedName>
</protein>